<evidence type="ECO:0000256" key="3">
    <source>
        <dbReference type="ARBA" id="ARBA00023015"/>
    </source>
</evidence>
<dbReference type="PANTHER" id="PTHR47338">
    <property type="entry name" value="ZN(II)2CYS6 TRANSCRIPTION FACTOR (EUROFUNG)-RELATED"/>
    <property type="match status" value="1"/>
</dbReference>
<dbReference type="Pfam" id="PF00172">
    <property type="entry name" value="Zn_clus"/>
    <property type="match status" value="1"/>
</dbReference>
<dbReference type="CDD" id="cd00067">
    <property type="entry name" value="GAL4"/>
    <property type="match status" value="1"/>
</dbReference>
<dbReference type="Gene3D" id="4.10.240.10">
    <property type="entry name" value="Zn(2)-C6 fungal-type DNA-binding domain"/>
    <property type="match status" value="1"/>
</dbReference>
<dbReference type="InterPro" id="IPR050815">
    <property type="entry name" value="TF_fung"/>
</dbReference>
<keyword evidence="5" id="KW-0539">Nucleus</keyword>
<dbReference type="Proteomes" id="UP000605846">
    <property type="component" value="Unassembled WGS sequence"/>
</dbReference>
<dbReference type="GO" id="GO:0005634">
    <property type="term" value="C:nucleus"/>
    <property type="evidence" value="ECO:0007669"/>
    <property type="project" value="UniProtKB-SubCell"/>
</dbReference>
<protein>
    <recommendedName>
        <fullName evidence="6">Zn(2)-C6 fungal-type domain-containing protein</fullName>
    </recommendedName>
</protein>
<gene>
    <name evidence="7" type="ORF">EC973_005566</name>
</gene>
<dbReference type="SMART" id="SM00906">
    <property type="entry name" value="Fungal_trans"/>
    <property type="match status" value="1"/>
</dbReference>
<keyword evidence="2" id="KW-0479">Metal-binding</keyword>
<dbReference type="GO" id="GO:0000981">
    <property type="term" value="F:DNA-binding transcription factor activity, RNA polymerase II-specific"/>
    <property type="evidence" value="ECO:0007669"/>
    <property type="project" value="InterPro"/>
</dbReference>
<evidence type="ECO:0000256" key="5">
    <source>
        <dbReference type="ARBA" id="ARBA00023242"/>
    </source>
</evidence>
<keyword evidence="3" id="KW-0805">Transcription regulation</keyword>
<evidence type="ECO:0000313" key="8">
    <source>
        <dbReference type="Proteomes" id="UP000605846"/>
    </source>
</evidence>
<dbReference type="InterPro" id="IPR001138">
    <property type="entry name" value="Zn2Cys6_DnaBD"/>
</dbReference>
<evidence type="ECO:0000256" key="4">
    <source>
        <dbReference type="ARBA" id="ARBA00023163"/>
    </source>
</evidence>
<dbReference type="GO" id="GO:0006351">
    <property type="term" value="P:DNA-templated transcription"/>
    <property type="evidence" value="ECO:0007669"/>
    <property type="project" value="InterPro"/>
</dbReference>
<feature type="domain" description="Zn(2)-C6 fungal-type" evidence="6">
    <location>
        <begin position="24"/>
        <end position="50"/>
    </location>
</feature>
<comment type="subcellular location">
    <subcellularLocation>
        <location evidence="1">Nucleus</location>
    </subcellularLocation>
</comment>
<dbReference type="InterPro" id="IPR036864">
    <property type="entry name" value="Zn2-C6_fun-type_DNA-bd_sf"/>
</dbReference>
<proteinExistence type="predicted"/>
<evidence type="ECO:0000313" key="7">
    <source>
        <dbReference type="EMBL" id="KAF7728729.1"/>
    </source>
</evidence>
<accession>A0A8H7BP82</accession>
<keyword evidence="4" id="KW-0804">Transcription</keyword>
<dbReference type="SUPFAM" id="SSF57701">
    <property type="entry name" value="Zn2/Cys6 DNA-binding domain"/>
    <property type="match status" value="1"/>
</dbReference>
<dbReference type="OrthoDB" id="426882at2759"/>
<dbReference type="EMBL" id="JABAYA010000032">
    <property type="protein sequence ID" value="KAF7728729.1"/>
    <property type="molecule type" value="Genomic_DNA"/>
</dbReference>
<dbReference type="CDD" id="cd12148">
    <property type="entry name" value="fungal_TF_MHR"/>
    <property type="match status" value="1"/>
</dbReference>
<keyword evidence="8" id="KW-1185">Reference proteome</keyword>
<organism evidence="7 8">
    <name type="scientific">Apophysomyces ossiformis</name>
    <dbReference type="NCBI Taxonomy" id="679940"/>
    <lineage>
        <taxon>Eukaryota</taxon>
        <taxon>Fungi</taxon>
        <taxon>Fungi incertae sedis</taxon>
        <taxon>Mucoromycota</taxon>
        <taxon>Mucoromycotina</taxon>
        <taxon>Mucoromycetes</taxon>
        <taxon>Mucorales</taxon>
        <taxon>Mucorineae</taxon>
        <taxon>Mucoraceae</taxon>
        <taxon>Apophysomyces</taxon>
    </lineage>
</organism>
<dbReference type="GO" id="GO:0008270">
    <property type="term" value="F:zinc ion binding"/>
    <property type="evidence" value="ECO:0007669"/>
    <property type="project" value="InterPro"/>
</dbReference>
<name>A0A8H7BP82_9FUNG</name>
<evidence type="ECO:0000256" key="1">
    <source>
        <dbReference type="ARBA" id="ARBA00004123"/>
    </source>
</evidence>
<dbReference type="Pfam" id="PF04082">
    <property type="entry name" value="Fungal_trans"/>
    <property type="match status" value="1"/>
</dbReference>
<dbReference type="AlphaFoldDB" id="A0A8H7BP82"/>
<comment type="caution">
    <text evidence="7">The sequence shown here is derived from an EMBL/GenBank/DDBJ whole genome shotgun (WGS) entry which is preliminary data.</text>
</comment>
<dbReference type="PROSITE" id="PS50048">
    <property type="entry name" value="ZN2_CY6_FUNGAL_2"/>
    <property type="match status" value="1"/>
</dbReference>
<sequence>MSKASVKCSKKYIITDFSVRPGRCRKQRSKCSRTRPECEQCLAADIPCQYLDGPGDLESTALRDRFSGLEEQIQSLMDEFGLIEQLVAENKSTGLRTDALNAWDIRKYRNGAGLCIETNMAHVEEIYSCIVRFALDNAVPPPSSYPSSPTYSVVATPIWLTRNNAIFTTIKLSHFTSLLPPEPSLGEEDYGADYSQIPPILPTDVVLSLLNLYKTCLLHGGIQYFDELFAEELLTRPLASAQPSLQLLFASMICHMLPHAYVWHPHVFGSLEMTKEACTQLAQQYYRWAKHLLSTLFFDAPSLTTCHAISNLVLYHVENGNTDMIYIYAGMAIRMASALRLYREDALGSIARAQIGMMPIPGLTVANVTRYARALLWFMYFLDTNVSHFRNKPYEIDIDDHFSTTTCFNPFGDDDEHQNLFQWFEFKAYQITRTIRRVCFANDTQQVPYKEIERIEKSLLTFRESLPPLEHIVDDTAYSVWRSRCLYMHWIKYHGHWILLHQTYLPTPISVERCTTAAFALVDLFNTWVTQIDCYFRPCVHELKQACEVLLYHVDSNTALKDRSLTCLSQLMDVIFKTPVRDIARTRPFVLRVQKTLAQNGYAHKEYTQA</sequence>
<evidence type="ECO:0000256" key="2">
    <source>
        <dbReference type="ARBA" id="ARBA00022723"/>
    </source>
</evidence>
<dbReference type="PANTHER" id="PTHR47338:SF5">
    <property type="entry name" value="ZN(II)2CYS6 TRANSCRIPTION FACTOR (EUROFUNG)"/>
    <property type="match status" value="1"/>
</dbReference>
<evidence type="ECO:0000259" key="6">
    <source>
        <dbReference type="PROSITE" id="PS50048"/>
    </source>
</evidence>
<reference evidence="7" key="1">
    <citation type="submission" date="2020-01" db="EMBL/GenBank/DDBJ databases">
        <title>Genome Sequencing of Three Apophysomyces-Like Fungal Strains Confirms a Novel Fungal Genus in the Mucoromycota with divergent Burkholderia-like Endosymbiotic Bacteria.</title>
        <authorList>
            <person name="Stajich J.E."/>
            <person name="Macias A.M."/>
            <person name="Carter-House D."/>
            <person name="Lovett B."/>
            <person name="Kasson L.R."/>
            <person name="Berry K."/>
            <person name="Grigoriev I."/>
            <person name="Chang Y."/>
            <person name="Spatafora J."/>
            <person name="Kasson M.T."/>
        </authorList>
    </citation>
    <scope>NUCLEOTIDE SEQUENCE</scope>
    <source>
        <strain evidence="7">NRRL A-21654</strain>
    </source>
</reference>
<dbReference type="GO" id="GO:0003677">
    <property type="term" value="F:DNA binding"/>
    <property type="evidence" value="ECO:0007669"/>
    <property type="project" value="InterPro"/>
</dbReference>
<dbReference type="InterPro" id="IPR007219">
    <property type="entry name" value="XnlR_reg_dom"/>
</dbReference>